<proteinExistence type="predicted"/>
<dbReference type="PANTHER" id="PTHR43711">
    <property type="entry name" value="TWO-COMPONENT HISTIDINE KINASE"/>
    <property type="match status" value="1"/>
</dbReference>
<evidence type="ECO:0000256" key="4">
    <source>
        <dbReference type="ARBA" id="ARBA00022679"/>
    </source>
</evidence>
<dbReference type="InterPro" id="IPR000014">
    <property type="entry name" value="PAS"/>
</dbReference>
<dbReference type="Gene3D" id="3.30.450.20">
    <property type="entry name" value="PAS domain"/>
    <property type="match status" value="2"/>
</dbReference>
<dbReference type="SUPFAM" id="SSF55785">
    <property type="entry name" value="PYP-like sensor domain (PAS domain)"/>
    <property type="match status" value="2"/>
</dbReference>
<dbReference type="Gene3D" id="3.30.565.10">
    <property type="entry name" value="Histidine kinase-like ATPase, C-terminal domain"/>
    <property type="match status" value="1"/>
</dbReference>
<dbReference type="Pfam" id="PF02518">
    <property type="entry name" value="HATPase_c"/>
    <property type="match status" value="1"/>
</dbReference>
<dbReference type="InterPro" id="IPR035965">
    <property type="entry name" value="PAS-like_dom_sf"/>
</dbReference>
<dbReference type="InterPro" id="IPR013655">
    <property type="entry name" value="PAS_fold_3"/>
</dbReference>
<comment type="caution">
    <text evidence="9">The sequence shown here is derived from an EMBL/GenBank/DDBJ whole genome shotgun (WGS) entry which is preliminary data.</text>
</comment>
<dbReference type="Gene3D" id="3.40.50.2300">
    <property type="match status" value="2"/>
</dbReference>
<dbReference type="PANTHER" id="PTHR43711:SF31">
    <property type="entry name" value="HISTIDINE KINASE"/>
    <property type="match status" value="1"/>
</dbReference>
<evidence type="ECO:0000256" key="2">
    <source>
        <dbReference type="ARBA" id="ARBA00012438"/>
    </source>
</evidence>
<organism evidence="9 10">
    <name type="scientific">Prevotella heparinolytica</name>
    <dbReference type="NCBI Taxonomy" id="28113"/>
    <lineage>
        <taxon>Bacteria</taxon>
        <taxon>Pseudomonadati</taxon>
        <taxon>Bacteroidota</taxon>
        <taxon>Bacteroidia</taxon>
        <taxon>Bacteroidales</taxon>
        <taxon>Bacteroidaceae</taxon>
        <taxon>Bacteroides</taxon>
    </lineage>
</organism>
<dbReference type="InterPro" id="IPR003594">
    <property type="entry name" value="HATPase_dom"/>
</dbReference>
<reference evidence="9 10" key="1">
    <citation type="submission" date="2018-11" db="EMBL/GenBank/DDBJ databases">
        <title>Genomes From Bacteria Associated with the Canine Oral Cavity: a Test Case for Automated Genome-Based Taxonomic Assignment.</title>
        <authorList>
            <person name="Coil D.A."/>
            <person name="Jospin G."/>
            <person name="Darling A.E."/>
            <person name="Wallis C."/>
            <person name="Davis I.J."/>
            <person name="Harris S."/>
            <person name="Eisen J.A."/>
            <person name="Holcombe L.J."/>
            <person name="O'Flynn C."/>
        </authorList>
    </citation>
    <scope>NUCLEOTIDE SEQUENCE [LARGE SCALE GENOMIC DNA]</scope>
    <source>
        <strain evidence="9 10">OH1047_COT-310</strain>
    </source>
</reference>
<keyword evidence="7" id="KW-1133">Transmembrane helix</keyword>
<dbReference type="Pfam" id="PF00512">
    <property type="entry name" value="HisKA"/>
    <property type="match status" value="1"/>
</dbReference>
<dbReference type="Proteomes" id="UP000279562">
    <property type="component" value="Unassembled WGS sequence"/>
</dbReference>
<dbReference type="InterPro" id="IPR003661">
    <property type="entry name" value="HisK_dim/P_dom"/>
</dbReference>
<dbReference type="Pfam" id="PF08447">
    <property type="entry name" value="PAS_3"/>
    <property type="match status" value="1"/>
</dbReference>
<dbReference type="GO" id="GO:0000155">
    <property type="term" value="F:phosphorelay sensor kinase activity"/>
    <property type="evidence" value="ECO:0007669"/>
    <property type="project" value="InterPro"/>
</dbReference>
<accession>A0A3P2AGD1</accession>
<dbReference type="Gene3D" id="1.10.287.130">
    <property type="match status" value="1"/>
</dbReference>
<dbReference type="CDD" id="cd00082">
    <property type="entry name" value="HisKA"/>
    <property type="match status" value="1"/>
</dbReference>
<dbReference type="SUPFAM" id="SSF47384">
    <property type="entry name" value="Homodimeric domain of signal transducing histidine kinase"/>
    <property type="match status" value="1"/>
</dbReference>
<keyword evidence="5 9" id="KW-0418">Kinase</keyword>
<keyword evidence="7" id="KW-0812">Transmembrane</keyword>
<dbReference type="CDD" id="cd00130">
    <property type="entry name" value="PAS"/>
    <property type="match status" value="1"/>
</dbReference>
<keyword evidence="6" id="KW-0902">Two-component regulatory system</keyword>
<dbReference type="InterPro" id="IPR050736">
    <property type="entry name" value="Sensor_HK_Regulatory"/>
</dbReference>
<dbReference type="RefSeq" id="WP_125238455.1">
    <property type="nucleotide sequence ID" value="NZ_RQYF01000007.1"/>
</dbReference>
<sequence>MKKLFLSLLLGMAGVLFGTISGADRAYNILFIQSYTNNTPHHDLLIEGLEKGLNKENVKADVTVEYLNADYWRYVSECAIMRRICERARQRRTDLIVTAGDEAFYGLMKCGDSLGYQLPVVVMAVKYPNEELMRNLPNVSGFTAEIDFRKLLDEMKRIFPHRKEVVCLSDSSLLSRRGVKAFENVWYEFQKENPEYTLLGSNVQKQSPITVISSVCYSYNAYNRIVVAPKWSPFLSFIGKNSKAPVFTGQNLALTNGVFCAYDVEPLESALVSGKLAARILLGKTTPSTHGIVNLEGTFLYDYKQLAFFHVNGNVANKHGVVMNIPFSERYTAWIITFYLFVVALLVVLVIRLIRTNRKEARRRIQAQTRLLIQSRLVEQRKEFDDIFYSIRDGIISYDTDLRIHFINRSLRQMLGLPFKVHSVRSYEGQEAGSVFHIYLEGKNILIELLKQVLAQQKAMRIPSNAFMCENQKGLYFPVSGEVVPVFAGGRINGVVLICRNISEEERQKRLFRMAMDESSIYPWQFDTHTQRFNISEGLLSHLGYSANRGLMTPEEMQSLIHPDDRESTHNSFLDLLHGKCANVRMSFRVKKPEGGYGWWEFRCTIYKGLAIDVPYMVLGVGQSIQRYKDTETALIAARDHALQADKLKSAFLANMSHEIRTPLNAIVGFSDLLKDLNSFTTEEVQDFVELIGVNCNLLLALFNDILDLSRIEAGTMDFKISDYNLTSIMQEIYSSQRIGMPQGVKLCIECPVDGEQSIQTDVVRLKQVVNNLINNAKKFTLQGSITLGYTADEPGYTTLFVEDTGKGISEKELKHIFNRFYKGDNFTQGAGLGLSICQTIVARLNGTIFVSSEVGKGTRFEVRLPDKIK</sequence>
<keyword evidence="7" id="KW-0472">Membrane</keyword>
<dbReference type="EMBL" id="RQYF01000007">
    <property type="protein sequence ID" value="RRD92713.1"/>
    <property type="molecule type" value="Genomic_DNA"/>
</dbReference>
<feature type="domain" description="Histidine kinase" evidence="8">
    <location>
        <begin position="655"/>
        <end position="869"/>
    </location>
</feature>
<evidence type="ECO:0000256" key="6">
    <source>
        <dbReference type="ARBA" id="ARBA00023012"/>
    </source>
</evidence>
<dbReference type="SUPFAM" id="SSF55874">
    <property type="entry name" value="ATPase domain of HSP90 chaperone/DNA topoisomerase II/histidine kinase"/>
    <property type="match status" value="1"/>
</dbReference>
<keyword evidence="3" id="KW-0597">Phosphoprotein</keyword>
<dbReference type="SMART" id="SM00388">
    <property type="entry name" value="HisKA"/>
    <property type="match status" value="1"/>
</dbReference>
<evidence type="ECO:0000256" key="1">
    <source>
        <dbReference type="ARBA" id="ARBA00000085"/>
    </source>
</evidence>
<dbReference type="PRINTS" id="PR00344">
    <property type="entry name" value="BCTRLSENSOR"/>
</dbReference>
<dbReference type="InterPro" id="IPR007487">
    <property type="entry name" value="ABC_transpt-TYRBP-like"/>
</dbReference>
<keyword evidence="4" id="KW-0808">Transferase</keyword>
<evidence type="ECO:0000256" key="7">
    <source>
        <dbReference type="SAM" id="Phobius"/>
    </source>
</evidence>
<protein>
    <recommendedName>
        <fullName evidence="2">histidine kinase</fullName>
        <ecNumber evidence="2">2.7.13.3</ecNumber>
    </recommendedName>
</protein>
<dbReference type="InterPro" id="IPR004358">
    <property type="entry name" value="Sig_transdc_His_kin-like_C"/>
</dbReference>
<evidence type="ECO:0000259" key="8">
    <source>
        <dbReference type="PROSITE" id="PS50109"/>
    </source>
</evidence>
<keyword evidence="10" id="KW-1185">Reference proteome</keyword>
<name>A0A3P2AGD1_9BACE</name>
<evidence type="ECO:0000256" key="5">
    <source>
        <dbReference type="ARBA" id="ARBA00022777"/>
    </source>
</evidence>
<evidence type="ECO:0000313" key="9">
    <source>
        <dbReference type="EMBL" id="RRD92713.1"/>
    </source>
</evidence>
<dbReference type="InterPro" id="IPR036890">
    <property type="entry name" value="HATPase_C_sf"/>
</dbReference>
<dbReference type="InterPro" id="IPR036097">
    <property type="entry name" value="HisK_dim/P_sf"/>
</dbReference>
<dbReference type="PROSITE" id="PS50109">
    <property type="entry name" value="HIS_KIN"/>
    <property type="match status" value="1"/>
</dbReference>
<comment type="catalytic activity">
    <reaction evidence="1">
        <text>ATP + protein L-histidine = ADP + protein N-phospho-L-histidine.</text>
        <dbReference type="EC" id="2.7.13.3"/>
    </reaction>
</comment>
<evidence type="ECO:0000313" key="10">
    <source>
        <dbReference type="Proteomes" id="UP000279562"/>
    </source>
</evidence>
<dbReference type="AlphaFoldDB" id="A0A3P2AGD1"/>
<dbReference type="SMART" id="SM00387">
    <property type="entry name" value="HATPase_c"/>
    <property type="match status" value="1"/>
</dbReference>
<dbReference type="Pfam" id="PF04392">
    <property type="entry name" value="ABC_sub_bind"/>
    <property type="match status" value="1"/>
</dbReference>
<feature type="transmembrane region" description="Helical" evidence="7">
    <location>
        <begin position="331"/>
        <end position="354"/>
    </location>
</feature>
<dbReference type="EC" id="2.7.13.3" evidence="2"/>
<evidence type="ECO:0000256" key="3">
    <source>
        <dbReference type="ARBA" id="ARBA00022553"/>
    </source>
</evidence>
<dbReference type="InterPro" id="IPR005467">
    <property type="entry name" value="His_kinase_dom"/>
</dbReference>
<gene>
    <name evidence="9" type="ORF">EII33_02880</name>
</gene>